<evidence type="ECO:0000256" key="1">
    <source>
        <dbReference type="SAM" id="Phobius"/>
    </source>
</evidence>
<organismHost>
    <name type="scientific">Allium cepa var. aggregatum</name>
    <name type="common">Shallot</name>
    <name type="synonym">Allium ascalonicum</name>
    <dbReference type="NCBI Taxonomy" id="28911"/>
</organismHost>
<feature type="transmembrane region" description="Helical" evidence="1">
    <location>
        <begin position="71"/>
        <end position="88"/>
    </location>
</feature>
<protein>
    <submittedName>
        <fullName evidence="2">Triple gene block 2 protein</fullName>
    </submittedName>
</protein>
<proteinExistence type="predicted"/>
<dbReference type="Pfam" id="PF01307">
    <property type="entry name" value="Plant_vir_prot"/>
    <property type="match status" value="1"/>
</dbReference>
<evidence type="ECO:0000313" key="2">
    <source>
        <dbReference type="EMBL" id="QCY49535.1"/>
    </source>
</evidence>
<name>A0A6M2VHP6_SHVX</name>
<accession>A0A6M2VHP6</accession>
<sequence length="103" mass="11320">MSFAPPPDYSKIYLALGCGLALGFIIYASRVNQLPHVGDNTHNLPHGGQYCDGNKRVLYSGPKSGSSPTSHLWPFVTVIALTLAILFISRPRRRVCIRCSQPH</sequence>
<keyword evidence="1" id="KW-0472">Membrane</keyword>
<reference evidence="2" key="1">
    <citation type="submission" date="2018-05" db="EMBL/GenBank/DDBJ databases">
        <title>Molecular and biological characterization of two novel viruses belonging to genera Potyvirus and Carlavirus identified through elucidation of emerging shallot mild yellow stripe disease in France.</title>
        <authorList>
            <person name="Marais A."/>
            <person name="Faure C."/>
            <person name="Theil S."/>
            <person name="Candresse T."/>
        </authorList>
    </citation>
    <scope>NUCLEOTIDE SEQUENCE</scope>
    <source>
        <strain evidence="2">13-05</strain>
    </source>
</reference>
<keyword evidence="1" id="KW-0812">Transmembrane</keyword>
<dbReference type="InterPro" id="IPR001896">
    <property type="entry name" value="Plant_vir_prot"/>
</dbReference>
<feature type="transmembrane region" description="Helical" evidence="1">
    <location>
        <begin position="12"/>
        <end position="29"/>
    </location>
</feature>
<gene>
    <name evidence="2" type="primary">ORF3</name>
</gene>
<dbReference type="EMBL" id="MH389251">
    <property type="protein sequence ID" value="QCY49535.1"/>
    <property type="molecule type" value="Genomic_RNA"/>
</dbReference>
<keyword evidence="1" id="KW-1133">Transmembrane helix</keyword>
<organism evidence="2">
    <name type="scientific">Shallot virus X</name>
    <name type="common">ShVX</name>
    <dbReference type="NCBI Taxonomy" id="31770"/>
    <lineage>
        <taxon>Viruses</taxon>
        <taxon>Riboviria</taxon>
        <taxon>Orthornavirae</taxon>
        <taxon>Kitrinoviricota</taxon>
        <taxon>Alsuviricetes</taxon>
        <taxon>Tymovirales</taxon>
        <taxon>Alphaflexiviridae</taxon>
        <taxon>Allexivirus</taxon>
        <taxon>Acarallexivirus</taxon>
        <taxon>Allexivirus ecsascalonicum</taxon>
    </lineage>
</organism>